<accession>W1X899</accession>
<gene>
    <name evidence="1" type="ORF">Q604_UNBC17932G0001</name>
</gene>
<reference evidence="1" key="1">
    <citation type="submission" date="2013-12" db="EMBL/GenBank/DDBJ databases">
        <title>A Varibaculum cambriense genome reconstructed from a premature infant gut community with otherwise low bacterial novelty that shifts toward anaerobic metabolism during the third week of life.</title>
        <authorList>
            <person name="Brown C.T."/>
            <person name="Sharon I."/>
            <person name="Thomas B.C."/>
            <person name="Castelle C.J."/>
            <person name="Morowitz M.J."/>
            <person name="Banfield J.F."/>
        </authorList>
    </citation>
    <scope>NUCLEOTIDE SEQUENCE</scope>
</reference>
<dbReference type="InterPro" id="IPR036390">
    <property type="entry name" value="WH_DNA-bd_sf"/>
</dbReference>
<name>W1X899_9ZZZZ</name>
<organism evidence="1">
    <name type="scientific">human gut metagenome</name>
    <dbReference type="NCBI Taxonomy" id="408170"/>
    <lineage>
        <taxon>unclassified sequences</taxon>
        <taxon>metagenomes</taxon>
        <taxon>organismal metagenomes</taxon>
    </lineage>
</organism>
<dbReference type="AlphaFoldDB" id="W1X899"/>
<proteinExistence type="predicted"/>
<evidence type="ECO:0000313" key="1">
    <source>
        <dbReference type="EMBL" id="ETJ25024.1"/>
    </source>
</evidence>
<feature type="non-terminal residue" evidence="1">
    <location>
        <position position="1"/>
    </location>
</feature>
<comment type="caution">
    <text evidence="1">The sequence shown here is derived from an EMBL/GenBank/DDBJ whole genome shotgun (WGS) entry which is preliminary data.</text>
</comment>
<dbReference type="EMBL" id="AZMM01017932">
    <property type="protein sequence ID" value="ETJ25024.1"/>
    <property type="molecule type" value="Genomic_DNA"/>
</dbReference>
<sequence>KMDRANVSRHLNNLSKAGKIIKLNGRPVLYTTIIKKNEENQIIAKDIESDNSTFKLEKSKDSLEKLVGAEMSLKMPIQQAKAAI</sequence>
<feature type="non-terminal residue" evidence="1">
    <location>
        <position position="84"/>
    </location>
</feature>
<dbReference type="SUPFAM" id="SSF46785">
    <property type="entry name" value="Winged helix' DNA-binding domain"/>
    <property type="match status" value="1"/>
</dbReference>
<protein>
    <submittedName>
        <fullName evidence="1">Transcriptional regulatory protein LevR</fullName>
    </submittedName>
</protein>